<proteinExistence type="predicted"/>
<feature type="compositionally biased region" description="Basic and acidic residues" evidence="4">
    <location>
        <begin position="68"/>
        <end position="90"/>
    </location>
</feature>
<dbReference type="PANTHER" id="PTHR10188:SF43">
    <property type="entry name" value="ASPARAGINASE (EUROFUNG)"/>
    <property type="match status" value="1"/>
</dbReference>
<dbReference type="InterPro" id="IPR029055">
    <property type="entry name" value="Ntn_hydrolases_N"/>
</dbReference>
<reference evidence="5" key="1">
    <citation type="submission" date="2022-07" db="EMBL/GenBank/DDBJ databases">
        <title>Draft genome sequence of Zalerion maritima ATCC 34329, a (micro)plastics degrading marine fungus.</title>
        <authorList>
            <person name="Paco A."/>
            <person name="Goncalves M.F.M."/>
            <person name="Rocha-Santos T.A.P."/>
            <person name="Alves A."/>
        </authorList>
    </citation>
    <scope>NUCLEOTIDE SEQUENCE</scope>
    <source>
        <strain evidence="5">ATCC 34329</strain>
    </source>
</reference>
<dbReference type="Pfam" id="PF01112">
    <property type="entry name" value="Asparaginase_2"/>
    <property type="match status" value="2"/>
</dbReference>
<feature type="region of interest" description="Disordered" evidence="4">
    <location>
        <begin position="1"/>
        <end position="37"/>
    </location>
</feature>
<dbReference type="SUPFAM" id="SSF56235">
    <property type="entry name" value="N-terminal nucleophile aminohydrolases (Ntn hydrolases)"/>
    <property type="match status" value="1"/>
</dbReference>
<comment type="caution">
    <text evidence="5">The sequence shown here is derived from an EMBL/GenBank/DDBJ whole genome shotgun (WGS) entry which is preliminary data.</text>
</comment>
<dbReference type="CDD" id="cd04701">
    <property type="entry name" value="Asparaginase_2"/>
    <property type="match status" value="1"/>
</dbReference>
<dbReference type="EMBL" id="JAKWBI020000095">
    <property type="protein sequence ID" value="KAJ2902956.1"/>
    <property type="molecule type" value="Genomic_DNA"/>
</dbReference>
<name>A0AAD5WSD4_9PEZI</name>
<dbReference type="PANTHER" id="PTHR10188">
    <property type="entry name" value="L-ASPARAGINASE"/>
    <property type="match status" value="1"/>
</dbReference>
<evidence type="ECO:0000313" key="5">
    <source>
        <dbReference type="EMBL" id="KAJ2902956.1"/>
    </source>
</evidence>
<accession>A0AAD5WSD4</accession>
<protein>
    <submittedName>
        <fullName evidence="5">Isoaspartyl peptidase/L-asparaginase</fullName>
    </submittedName>
</protein>
<dbReference type="AlphaFoldDB" id="A0AAD5WSD4"/>
<evidence type="ECO:0000256" key="1">
    <source>
        <dbReference type="PIRSR" id="PIRSR600246-1"/>
    </source>
</evidence>
<evidence type="ECO:0000256" key="2">
    <source>
        <dbReference type="PIRSR" id="PIRSR600246-2"/>
    </source>
</evidence>
<feature type="binding site" evidence="2">
    <location>
        <begin position="349"/>
        <end position="352"/>
    </location>
    <ligand>
        <name>substrate</name>
    </ligand>
</feature>
<organism evidence="5 6">
    <name type="scientific">Zalerion maritima</name>
    <dbReference type="NCBI Taxonomy" id="339359"/>
    <lineage>
        <taxon>Eukaryota</taxon>
        <taxon>Fungi</taxon>
        <taxon>Dikarya</taxon>
        <taxon>Ascomycota</taxon>
        <taxon>Pezizomycotina</taxon>
        <taxon>Sordariomycetes</taxon>
        <taxon>Lulworthiomycetidae</taxon>
        <taxon>Lulworthiales</taxon>
        <taxon>Lulworthiaceae</taxon>
        <taxon>Zalerion</taxon>
    </lineage>
</organism>
<feature type="active site" description="Nucleophile" evidence="1">
    <location>
        <position position="262"/>
    </location>
</feature>
<dbReference type="GO" id="GO:0016787">
    <property type="term" value="F:hydrolase activity"/>
    <property type="evidence" value="ECO:0007669"/>
    <property type="project" value="InterPro"/>
</dbReference>
<feature type="binding site" evidence="2">
    <location>
        <begin position="290"/>
        <end position="293"/>
    </location>
    <ligand>
        <name>substrate</name>
    </ligand>
</feature>
<dbReference type="GO" id="GO:0005737">
    <property type="term" value="C:cytoplasm"/>
    <property type="evidence" value="ECO:0007669"/>
    <property type="project" value="TreeGrafter"/>
</dbReference>
<feature type="site" description="Cleavage; by autolysis" evidence="3">
    <location>
        <begin position="261"/>
        <end position="262"/>
    </location>
</feature>
<evidence type="ECO:0000313" key="6">
    <source>
        <dbReference type="Proteomes" id="UP001201980"/>
    </source>
</evidence>
<keyword evidence="6" id="KW-1185">Reference proteome</keyword>
<dbReference type="Proteomes" id="UP001201980">
    <property type="component" value="Unassembled WGS sequence"/>
</dbReference>
<dbReference type="Gene3D" id="3.60.20.30">
    <property type="entry name" value="(Glycosyl)asparaginase"/>
    <property type="match status" value="1"/>
</dbReference>
<sequence length="487" mass="52790">MLLPLRPEDNPQSNAERKPRLIIHGGAGNITPSNLPQERYKEYRQALLTILAITTEYMNKPLPENGGDDNRSGGDSGKDGVGRREKKDKYPSSLAVATRAVSLMEDNPLFNSGHGAVFTRDGVQEMEASVMVSRGYKKRGVGVMGLSHVRNPILLAKAVLEHGDEDLGGGNGEHRGPMESNMNMRDGMCGQELDAPSAQGHTLIFGQAAEQLAESYGLEKAPKEYFFDKRRWDEHVRALEREKEGESVTATWSAEEYLPQGTCGAVCMDRDGVVCCATSTGGMTNKLTGRIGDTPTVGAGFWAEQFEKKGMPAWASGRMASVNRSSNSTSASSTSMGMTTVVDMGLSGTGNGDSFLRLGAARQVGAIARYRPTSVLDAVREVTGPRGELQKSAGKRWGETGEGEGGMIAIEGEVVKDSDENVVASGYKIIQEYNCGGMFRAWLDDKGKGHFRVWKEGVEADPAFKHEGEGVVVNMEDWLYDRQFLSS</sequence>
<evidence type="ECO:0000256" key="3">
    <source>
        <dbReference type="PIRSR" id="PIRSR600246-3"/>
    </source>
</evidence>
<dbReference type="InterPro" id="IPR000246">
    <property type="entry name" value="Peptidase_T2"/>
</dbReference>
<feature type="region of interest" description="Disordered" evidence="4">
    <location>
        <begin position="61"/>
        <end position="93"/>
    </location>
</feature>
<evidence type="ECO:0000256" key="4">
    <source>
        <dbReference type="SAM" id="MobiDB-lite"/>
    </source>
</evidence>
<gene>
    <name evidence="5" type="ORF">MKZ38_010608</name>
</gene>